<dbReference type="InterPro" id="IPR001412">
    <property type="entry name" value="aa-tRNA-synth_I_CS"/>
</dbReference>
<comment type="function">
    <text evidence="7">Catalyzes the attachment of glutamate to tRNA(Glu) in a two-step reaction: glutamate is first activated by ATP to form Glu-AMP and then transferred to the acceptor end of tRNA(Glu).</text>
</comment>
<evidence type="ECO:0000256" key="3">
    <source>
        <dbReference type="ARBA" id="ARBA00022741"/>
    </source>
</evidence>
<comment type="caution">
    <text evidence="7">Lacks conserved residue(s) required for the propagation of feature annotation.</text>
</comment>
<dbReference type="PANTHER" id="PTHR43311">
    <property type="entry name" value="GLUTAMATE--TRNA LIGASE"/>
    <property type="match status" value="1"/>
</dbReference>
<evidence type="ECO:0000256" key="5">
    <source>
        <dbReference type="ARBA" id="ARBA00022917"/>
    </source>
</evidence>
<feature type="domain" description="Aminoacyl-tRNA synthetase class I anticodon-binding" evidence="9">
    <location>
        <begin position="333"/>
        <end position="471"/>
    </location>
</feature>
<dbReference type="Pfam" id="PF00749">
    <property type="entry name" value="tRNA-synt_1c"/>
    <property type="match status" value="1"/>
</dbReference>
<evidence type="ECO:0000256" key="6">
    <source>
        <dbReference type="ARBA" id="ARBA00023146"/>
    </source>
</evidence>
<dbReference type="InterPro" id="IPR008925">
    <property type="entry name" value="aa_tRNA-synth_I_cd-bd_sf"/>
</dbReference>
<dbReference type="AlphaFoldDB" id="A0A420EA45"/>
<gene>
    <name evidence="7" type="primary">gltX</name>
    <name evidence="10" type="ORF">DBZ36_13930</name>
</gene>
<comment type="caution">
    <text evidence="10">The sequence shown here is derived from an EMBL/GenBank/DDBJ whole genome shotgun (WGS) entry which is preliminary data.</text>
</comment>
<comment type="subcellular location">
    <subcellularLocation>
        <location evidence="7">Cytoplasm</location>
    </subcellularLocation>
</comment>
<dbReference type="CDD" id="cd00808">
    <property type="entry name" value="GluRS_core"/>
    <property type="match status" value="1"/>
</dbReference>
<comment type="similarity">
    <text evidence="1 7">Belongs to the class-I aminoacyl-tRNA synthetase family. Glutamate--tRNA ligase type 1 subfamily.</text>
</comment>
<dbReference type="Gene3D" id="1.10.10.350">
    <property type="match status" value="1"/>
</dbReference>
<evidence type="ECO:0000259" key="8">
    <source>
        <dbReference type="Pfam" id="PF00749"/>
    </source>
</evidence>
<dbReference type="PRINTS" id="PR00987">
    <property type="entry name" value="TRNASYNTHGLU"/>
</dbReference>
<dbReference type="Pfam" id="PF19269">
    <property type="entry name" value="Anticodon_2"/>
    <property type="match status" value="1"/>
</dbReference>
<keyword evidence="7" id="KW-0963">Cytoplasm</keyword>
<keyword evidence="11" id="KW-1185">Reference proteome</keyword>
<reference evidence="10 11" key="1">
    <citation type="submission" date="2018-09" db="EMBL/GenBank/DDBJ databases">
        <authorList>
            <person name="Wang Z."/>
        </authorList>
    </citation>
    <scope>NUCLEOTIDE SEQUENCE [LARGE SCALE GENOMIC DNA]</scope>
    <source>
        <strain evidence="10 11">ALS 81</strain>
    </source>
</reference>
<evidence type="ECO:0000256" key="7">
    <source>
        <dbReference type="HAMAP-Rule" id="MF_00022"/>
    </source>
</evidence>
<dbReference type="GO" id="GO:0000049">
    <property type="term" value="F:tRNA binding"/>
    <property type="evidence" value="ECO:0007669"/>
    <property type="project" value="InterPro"/>
</dbReference>
<organism evidence="10 11">
    <name type="scientific">Alginatibacterium sediminis</name>
    <dbReference type="NCBI Taxonomy" id="2164068"/>
    <lineage>
        <taxon>Bacteria</taxon>
        <taxon>Pseudomonadati</taxon>
        <taxon>Pseudomonadota</taxon>
        <taxon>Gammaproteobacteria</taxon>
        <taxon>Alteromonadales</taxon>
        <taxon>Alteromonadaceae</taxon>
        <taxon>Alginatibacterium</taxon>
    </lineage>
</organism>
<keyword evidence="6 7" id="KW-0030">Aminoacyl-tRNA synthetase</keyword>
<comment type="catalytic activity">
    <reaction evidence="7">
        <text>tRNA(Glu) + L-glutamate + ATP = L-glutamyl-tRNA(Glu) + AMP + diphosphate</text>
        <dbReference type="Rhea" id="RHEA:23540"/>
        <dbReference type="Rhea" id="RHEA-COMP:9663"/>
        <dbReference type="Rhea" id="RHEA-COMP:9680"/>
        <dbReference type="ChEBI" id="CHEBI:29985"/>
        <dbReference type="ChEBI" id="CHEBI:30616"/>
        <dbReference type="ChEBI" id="CHEBI:33019"/>
        <dbReference type="ChEBI" id="CHEBI:78442"/>
        <dbReference type="ChEBI" id="CHEBI:78520"/>
        <dbReference type="ChEBI" id="CHEBI:456215"/>
        <dbReference type="EC" id="6.1.1.17"/>
    </reaction>
</comment>
<protein>
    <recommendedName>
        <fullName evidence="7">Glutamate--tRNA ligase</fullName>
        <ecNumber evidence="7">6.1.1.17</ecNumber>
    </recommendedName>
    <alternativeName>
        <fullName evidence="7">Glutamyl-tRNA synthetase</fullName>
        <shortName evidence="7">GluRS</shortName>
    </alternativeName>
</protein>
<dbReference type="GO" id="GO:0008270">
    <property type="term" value="F:zinc ion binding"/>
    <property type="evidence" value="ECO:0007669"/>
    <property type="project" value="InterPro"/>
</dbReference>
<dbReference type="InterPro" id="IPR020751">
    <property type="entry name" value="aa-tRNA-synth_I_codon-bd_sub2"/>
</dbReference>
<dbReference type="NCBIfam" id="TIGR00464">
    <property type="entry name" value="gltX_bact"/>
    <property type="match status" value="1"/>
</dbReference>
<comment type="subunit">
    <text evidence="7">Monomer.</text>
</comment>
<evidence type="ECO:0000256" key="2">
    <source>
        <dbReference type="ARBA" id="ARBA00022598"/>
    </source>
</evidence>
<dbReference type="GO" id="GO:0006424">
    <property type="term" value="P:glutamyl-tRNA aminoacylation"/>
    <property type="evidence" value="ECO:0007669"/>
    <property type="project" value="UniProtKB-UniRule"/>
</dbReference>
<dbReference type="SUPFAM" id="SSF48163">
    <property type="entry name" value="An anticodon-binding domain of class I aminoacyl-tRNA synthetases"/>
    <property type="match status" value="1"/>
</dbReference>
<proteinExistence type="inferred from homology"/>
<dbReference type="GO" id="GO:0005829">
    <property type="term" value="C:cytosol"/>
    <property type="evidence" value="ECO:0007669"/>
    <property type="project" value="TreeGrafter"/>
</dbReference>
<dbReference type="SUPFAM" id="SSF52374">
    <property type="entry name" value="Nucleotidylyl transferase"/>
    <property type="match status" value="1"/>
</dbReference>
<feature type="short sequence motif" description="'HIGH' region" evidence="7">
    <location>
        <begin position="9"/>
        <end position="19"/>
    </location>
</feature>
<dbReference type="Gene3D" id="3.40.50.620">
    <property type="entry name" value="HUPs"/>
    <property type="match status" value="1"/>
</dbReference>
<sequence length="492" mass="56122">MTVRTRVAPSPTGDPHVGTAYIALFNYAFAKKHGGEFILRVEDTDQARSSKESEMAIYESLSWLGLQWDEGPDCGGEYGPYRQSERSDIYSQYAQQLIDQGHAFYCFATSEELDEMRKQQMAAGEQPKYDGRGLKHSAEEIQQRLAAGDPYVIRMKIPEEGSFSFEDYLRGQVEIPWAQVDMQVLMKADGLPTYFLANVVDDHLMGITHVFRGEEWLNSAPKLLKLYQDLGWEAPVLGHMPLLRNPDKSKLSKRKNPTSVNYYRKMGFLPEALLNYLGRMGWSMPDEREKFSLADMIENFDMKRVSLGGPVFDVEKLKWLNGLWMREELSDEQLAQRIIDWAYNRETLMKILPQAKSRLEVFSDLAPLAGHFVSGIPEYDPSELSNGKVEEEKVRVLLQFMIWQLEGLSDWNKDNIFAIAKHISEHLELKIRDALEPIFVAITGKKSSISVVDAMEILGSDMTRARLRVALAHIGVSKKQAKSLDKAYRTFG</sequence>
<dbReference type="PANTHER" id="PTHR43311:SF2">
    <property type="entry name" value="GLUTAMATE--TRNA LIGASE, MITOCHONDRIAL-RELATED"/>
    <property type="match status" value="1"/>
</dbReference>
<dbReference type="OrthoDB" id="9807503at2"/>
<dbReference type="InterPro" id="IPR004527">
    <property type="entry name" value="Glu-tRNA-ligase_bac/mito"/>
</dbReference>
<keyword evidence="3 7" id="KW-0547">Nucleotide-binding</keyword>
<dbReference type="GO" id="GO:0004818">
    <property type="term" value="F:glutamate-tRNA ligase activity"/>
    <property type="evidence" value="ECO:0007669"/>
    <property type="project" value="UniProtKB-UniRule"/>
</dbReference>
<evidence type="ECO:0000313" key="10">
    <source>
        <dbReference type="EMBL" id="RKF17531.1"/>
    </source>
</evidence>
<evidence type="ECO:0000256" key="1">
    <source>
        <dbReference type="ARBA" id="ARBA00007894"/>
    </source>
</evidence>
<dbReference type="PROSITE" id="PS00178">
    <property type="entry name" value="AA_TRNA_LIGASE_I"/>
    <property type="match status" value="1"/>
</dbReference>
<dbReference type="FunFam" id="3.40.50.620:FF:000045">
    <property type="entry name" value="Glutamate--tRNA ligase, mitochondrial"/>
    <property type="match status" value="1"/>
</dbReference>
<evidence type="ECO:0000313" key="11">
    <source>
        <dbReference type="Proteomes" id="UP000286482"/>
    </source>
</evidence>
<evidence type="ECO:0000259" key="9">
    <source>
        <dbReference type="Pfam" id="PF19269"/>
    </source>
</evidence>
<dbReference type="InterPro" id="IPR020058">
    <property type="entry name" value="Glu/Gln-tRNA-synth_Ib_cat-dom"/>
</dbReference>
<dbReference type="Proteomes" id="UP000286482">
    <property type="component" value="Unassembled WGS sequence"/>
</dbReference>
<dbReference type="HAMAP" id="MF_00022">
    <property type="entry name" value="Glu_tRNA_synth_type1"/>
    <property type="match status" value="1"/>
</dbReference>
<name>A0A420EA45_9ALTE</name>
<dbReference type="EC" id="6.1.1.17" evidence="7"/>
<dbReference type="InterPro" id="IPR045462">
    <property type="entry name" value="aa-tRNA-synth_I_cd-bd"/>
</dbReference>
<feature type="binding site" evidence="7">
    <location>
        <position position="253"/>
    </location>
    <ligand>
        <name>ATP</name>
        <dbReference type="ChEBI" id="CHEBI:30616"/>
    </ligand>
</feature>
<dbReference type="InterPro" id="IPR014729">
    <property type="entry name" value="Rossmann-like_a/b/a_fold"/>
</dbReference>
<feature type="short sequence motif" description="'KMSKS' region" evidence="7">
    <location>
        <begin position="250"/>
        <end position="254"/>
    </location>
</feature>
<keyword evidence="4 7" id="KW-0067">ATP-binding</keyword>
<evidence type="ECO:0000256" key="4">
    <source>
        <dbReference type="ARBA" id="ARBA00022840"/>
    </source>
</evidence>
<keyword evidence="5 7" id="KW-0648">Protein biosynthesis</keyword>
<dbReference type="InterPro" id="IPR033910">
    <property type="entry name" value="GluRS_core"/>
</dbReference>
<dbReference type="EMBL" id="RAQO01000007">
    <property type="protein sequence ID" value="RKF17531.1"/>
    <property type="molecule type" value="Genomic_DNA"/>
</dbReference>
<dbReference type="InterPro" id="IPR049940">
    <property type="entry name" value="GluQ/Sye"/>
</dbReference>
<dbReference type="InterPro" id="IPR000924">
    <property type="entry name" value="Glu/Gln-tRNA-synth"/>
</dbReference>
<dbReference type="RefSeq" id="WP_120355555.1">
    <property type="nucleotide sequence ID" value="NZ_RAQO01000007.1"/>
</dbReference>
<feature type="domain" description="Glutamyl/glutaminyl-tRNA synthetase class Ib catalytic" evidence="8">
    <location>
        <begin position="3"/>
        <end position="319"/>
    </location>
</feature>
<keyword evidence="2 7" id="KW-0436">Ligase</keyword>
<accession>A0A420EA45</accession>
<dbReference type="GO" id="GO:0005524">
    <property type="term" value="F:ATP binding"/>
    <property type="evidence" value="ECO:0007669"/>
    <property type="project" value="UniProtKB-UniRule"/>
</dbReference>